<dbReference type="Gene3D" id="1.20.1440.60">
    <property type="entry name" value="23S rRNA-intervening sequence"/>
    <property type="match status" value="1"/>
</dbReference>
<dbReference type="InterPro" id="IPR036583">
    <property type="entry name" value="23S_rRNA_IVS_sf"/>
</dbReference>
<dbReference type="PANTHER" id="PTHR38471">
    <property type="entry name" value="FOUR HELIX BUNDLE PROTEIN"/>
    <property type="match status" value="1"/>
</dbReference>
<proteinExistence type="predicted"/>
<dbReference type="AlphaFoldDB" id="A0A8T9AGP7"/>
<protein>
    <submittedName>
        <fullName evidence="1">Four helix bundle protein</fullName>
    </submittedName>
</protein>
<evidence type="ECO:0000313" key="1">
    <source>
        <dbReference type="EMBL" id="TSE01755.1"/>
    </source>
</evidence>
<evidence type="ECO:0000313" key="2">
    <source>
        <dbReference type="Proteomes" id="UP000235507"/>
    </source>
</evidence>
<reference evidence="1" key="1">
    <citation type="submission" date="2019-07" db="EMBL/GenBank/DDBJ databases">
        <title>Mesorhizobum intechiensis sp. nov. isolated from nodules of Lotus tenuis growing in lowlands of the Flooding Pampa, Argentina.</title>
        <authorList>
            <person name="Estrella M.J."/>
            <person name="Torres Tejerizo G.A."/>
            <person name="Cumpa Velazquez L.M."/>
            <person name="Fontana F."/>
            <person name="Hansen L."/>
            <person name="Pistorio M."/>
            <person name="Sannazzaro A.I."/>
        </authorList>
    </citation>
    <scope>NUCLEOTIDE SEQUENCE</scope>
    <source>
        <strain evidence="1">BD68</strain>
    </source>
</reference>
<dbReference type="CDD" id="cd16377">
    <property type="entry name" value="23S_rRNA_IVP_like"/>
    <property type="match status" value="1"/>
</dbReference>
<dbReference type="NCBIfam" id="NF008911">
    <property type="entry name" value="PRK12275.1-2"/>
    <property type="match status" value="1"/>
</dbReference>
<dbReference type="PANTHER" id="PTHR38471:SF2">
    <property type="entry name" value="FOUR HELIX BUNDLE PROTEIN"/>
    <property type="match status" value="1"/>
</dbReference>
<dbReference type="EMBL" id="PNOT02000369">
    <property type="protein sequence ID" value="TSE01755.1"/>
    <property type="molecule type" value="Genomic_DNA"/>
</dbReference>
<dbReference type="RefSeq" id="WP_143977795.1">
    <property type="nucleotide sequence ID" value="NZ_PNOT02000369.1"/>
</dbReference>
<sequence length="125" mass="14585">MEQRIESYRDLKVWQSSMTLAEDCYRFTKEFPRDEIYGMTSQMRRSAVSIAANIAEGYGRENRGSFIQFLRMAQGSLKELETHLLLACRVGLLRKDNEIELLLRCEEIGKMMRSLIRTVQAKQAE</sequence>
<organism evidence="1 2">
    <name type="scientific">Mesorhizobium intechi</name>
    <dbReference type="NCBI Taxonomy" id="537601"/>
    <lineage>
        <taxon>Bacteria</taxon>
        <taxon>Pseudomonadati</taxon>
        <taxon>Pseudomonadota</taxon>
        <taxon>Alphaproteobacteria</taxon>
        <taxon>Hyphomicrobiales</taxon>
        <taxon>Phyllobacteriaceae</taxon>
        <taxon>Mesorhizobium</taxon>
    </lineage>
</organism>
<comment type="caution">
    <text evidence="1">The sequence shown here is derived from an EMBL/GenBank/DDBJ whole genome shotgun (WGS) entry which is preliminary data.</text>
</comment>
<keyword evidence="2" id="KW-1185">Reference proteome</keyword>
<name>A0A8T9AGP7_9HYPH</name>
<dbReference type="Proteomes" id="UP000235507">
    <property type="component" value="Unassembled WGS sequence"/>
</dbReference>
<gene>
    <name evidence="1" type="ORF">C1D09_031185</name>
</gene>
<dbReference type="SUPFAM" id="SSF158446">
    <property type="entry name" value="IVS-encoded protein-like"/>
    <property type="match status" value="1"/>
</dbReference>
<dbReference type="OrthoDB" id="160990at2"/>
<dbReference type="Pfam" id="PF05635">
    <property type="entry name" value="23S_rRNA_IVP"/>
    <property type="match status" value="1"/>
</dbReference>
<accession>A0A8T9AGP7</accession>
<dbReference type="NCBIfam" id="TIGR02436">
    <property type="entry name" value="four helix bundle protein"/>
    <property type="match status" value="1"/>
</dbReference>
<dbReference type="InterPro" id="IPR012657">
    <property type="entry name" value="23S_rRNA-intervening_sequence"/>
</dbReference>